<reference evidence="2" key="4">
    <citation type="submission" date="2019-03" db="UniProtKB">
        <authorList>
            <consortium name="EnsemblPlants"/>
        </authorList>
    </citation>
    <scope>IDENTIFICATION</scope>
</reference>
<proteinExistence type="predicted"/>
<reference evidence="3" key="2">
    <citation type="journal article" date="2017" name="Nat. Plants">
        <title>The Aegilops tauschii genome reveals multiple impacts of transposons.</title>
        <authorList>
            <person name="Zhao G."/>
            <person name="Zou C."/>
            <person name="Li K."/>
            <person name="Wang K."/>
            <person name="Li T."/>
            <person name="Gao L."/>
            <person name="Zhang X."/>
            <person name="Wang H."/>
            <person name="Yang Z."/>
            <person name="Liu X."/>
            <person name="Jiang W."/>
            <person name="Mao L."/>
            <person name="Kong X."/>
            <person name="Jiao Y."/>
            <person name="Jia J."/>
        </authorList>
    </citation>
    <scope>NUCLEOTIDE SEQUENCE [LARGE SCALE GENOMIC DNA]</scope>
    <source>
        <strain evidence="3">cv. AL8/78</strain>
    </source>
</reference>
<feature type="compositionally biased region" description="Basic residues" evidence="1">
    <location>
        <begin position="17"/>
        <end position="26"/>
    </location>
</feature>
<keyword evidence="3" id="KW-1185">Reference proteome</keyword>
<dbReference type="AlphaFoldDB" id="A0A453DRG8"/>
<feature type="region of interest" description="Disordered" evidence="1">
    <location>
        <begin position="1"/>
        <end position="26"/>
    </location>
</feature>
<protein>
    <submittedName>
        <fullName evidence="2">Uncharacterized protein</fullName>
    </submittedName>
</protein>
<name>A0A453DRG8_AEGTS</name>
<accession>A0A453DRG8</accession>
<evidence type="ECO:0000256" key="1">
    <source>
        <dbReference type="SAM" id="MobiDB-lite"/>
    </source>
</evidence>
<sequence>DGACLASSSSHSPPRLPRTRRRHHPSSRVLCFLPPPVPSLSCSRRGAPTSPPLPLDQAALALGALAAVLPGDDDAPQRTALGRPTSTQALAQLKAKLLAPGPGHVGAAVLAEPLQIPADQAALALRALAAVLPGGDDDPTADGAWEADLHDVLLFLYIQSYKRLVPRLRFHPFAPV</sequence>
<dbReference type="Gramene" id="AET3Gv20048100.1">
    <property type="protein sequence ID" value="AET3Gv20048100.1"/>
    <property type="gene ID" value="AET3Gv20048100"/>
</dbReference>
<organism evidence="2 3">
    <name type="scientific">Aegilops tauschii subsp. strangulata</name>
    <name type="common">Goatgrass</name>
    <dbReference type="NCBI Taxonomy" id="200361"/>
    <lineage>
        <taxon>Eukaryota</taxon>
        <taxon>Viridiplantae</taxon>
        <taxon>Streptophyta</taxon>
        <taxon>Embryophyta</taxon>
        <taxon>Tracheophyta</taxon>
        <taxon>Spermatophyta</taxon>
        <taxon>Magnoliopsida</taxon>
        <taxon>Liliopsida</taxon>
        <taxon>Poales</taxon>
        <taxon>Poaceae</taxon>
        <taxon>BOP clade</taxon>
        <taxon>Pooideae</taxon>
        <taxon>Triticodae</taxon>
        <taxon>Triticeae</taxon>
        <taxon>Triticinae</taxon>
        <taxon>Aegilops</taxon>
    </lineage>
</organism>
<dbReference type="EnsemblPlants" id="AET3Gv20048100.1">
    <property type="protein sequence ID" value="AET3Gv20048100.1"/>
    <property type="gene ID" value="AET3Gv20048100"/>
</dbReference>
<dbReference type="Proteomes" id="UP000015105">
    <property type="component" value="Chromosome 3D"/>
</dbReference>
<reference evidence="2" key="5">
    <citation type="journal article" date="2021" name="G3 (Bethesda)">
        <title>Aegilops tauschii genome assembly Aet v5.0 features greater sequence contiguity and improved annotation.</title>
        <authorList>
            <person name="Wang L."/>
            <person name="Zhu T."/>
            <person name="Rodriguez J.C."/>
            <person name="Deal K.R."/>
            <person name="Dubcovsky J."/>
            <person name="McGuire P.E."/>
            <person name="Lux T."/>
            <person name="Spannagl M."/>
            <person name="Mayer K.F.X."/>
            <person name="Baldrich P."/>
            <person name="Meyers B.C."/>
            <person name="Huo N."/>
            <person name="Gu Y.Q."/>
            <person name="Zhou H."/>
            <person name="Devos K.M."/>
            <person name="Bennetzen J.L."/>
            <person name="Unver T."/>
            <person name="Budak H."/>
            <person name="Gulick P.J."/>
            <person name="Galiba G."/>
            <person name="Kalapos B."/>
            <person name="Nelson D.R."/>
            <person name="Li P."/>
            <person name="You F.M."/>
            <person name="Luo M.C."/>
            <person name="Dvorak J."/>
        </authorList>
    </citation>
    <scope>NUCLEOTIDE SEQUENCE [LARGE SCALE GENOMIC DNA]</scope>
    <source>
        <strain evidence="2">cv. AL8/78</strain>
    </source>
</reference>
<reference evidence="2" key="3">
    <citation type="journal article" date="2017" name="Nature">
        <title>Genome sequence of the progenitor of the wheat D genome Aegilops tauschii.</title>
        <authorList>
            <person name="Luo M.C."/>
            <person name="Gu Y.Q."/>
            <person name="Puiu D."/>
            <person name="Wang H."/>
            <person name="Twardziok S.O."/>
            <person name="Deal K.R."/>
            <person name="Huo N."/>
            <person name="Zhu T."/>
            <person name="Wang L."/>
            <person name="Wang Y."/>
            <person name="McGuire P.E."/>
            <person name="Liu S."/>
            <person name="Long H."/>
            <person name="Ramasamy R.K."/>
            <person name="Rodriguez J.C."/>
            <person name="Van S.L."/>
            <person name="Yuan L."/>
            <person name="Wang Z."/>
            <person name="Xia Z."/>
            <person name="Xiao L."/>
            <person name="Anderson O.D."/>
            <person name="Ouyang S."/>
            <person name="Liang Y."/>
            <person name="Zimin A.V."/>
            <person name="Pertea G."/>
            <person name="Qi P."/>
            <person name="Bennetzen J.L."/>
            <person name="Dai X."/>
            <person name="Dawson M.W."/>
            <person name="Muller H.G."/>
            <person name="Kugler K."/>
            <person name="Rivarola-Duarte L."/>
            <person name="Spannagl M."/>
            <person name="Mayer K.F.X."/>
            <person name="Lu F.H."/>
            <person name="Bevan M.W."/>
            <person name="Leroy P."/>
            <person name="Li P."/>
            <person name="You F.M."/>
            <person name="Sun Q."/>
            <person name="Liu Z."/>
            <person name="Lyons E."/>
            <person name="Wicker T."/>
            <person name="Salzberg S.L."/>
            <person name="Devos K.M."/>
            <person name="Dvorak J."/>
        </authorList>
    </citation>
    <scope>NUCLEOTIDE SEQUENCE [LARGE SCALE GENOMIC DNA]</scope>
    <source>
        <strain evidence="2">cv. AL8/78</strain>
    </source>
</reference>
<dbReference type="STRING" id="200361.A0A453DRG8"/>
<evidence type="ECO:0000313" key="3">
    <source>
        <dbReference type="Proteomes" id="UP000015105"/>
    </source>
</evidence>
<reference evidence="3" key="1">
    <citation type="journal article" date="2014" name="Science">
        <title>Ancient hybridizations among the ancestral genomes of bread wheat.</title>
        <authorList>
            <consortium name="International Wheat Genome Sequencing Consortium,"/>
            <person name="Marcussen T."/>
            <person name="Sandve S.R."/>
            <person name="Heier L."/>
            <person name="Spannagl M."/>
            <person name="Pfeifer M."/>
            <person name="Jakobsen K.S."/>
            <person name="Wulff B.B."/>
            <person name="Steuernagel B."/>
            <person name="Mayer K.F."/>
            <person name="Olsen O.A."/>
        </authorList>
    </citation>
    <scope>NUCLEOTIDE SEQUENCE [LARGE SCALE GENOMIC DNA]</scope>
    <source>
        <strain evidence="3">cv. AL8/78</strain>
    </source>
</reference>
<evidence type="ECO:0000313" key="2">
    <source>
        <dbReference type="EnsemblPlants" id="AET3Gv20048100.1"/>
    </source>
</evidence>